<dbReference type="KEGG" id="mcoo:MCOO_32780"/>
<dbReference type="PANTHER" id="PTHR33495">
    <property type="entry name" value="ANTI-SIGMA FACTOR ANTAGONIST TM_1081-RELATED-RELATED"/>
    <property type="match status" value="1"/>
</dbReference>
<reference evidence="2 3" key="1">
    <citation type="journal article" date="2019" name="Emerg. Microbes Infect.">
        <title>Comprehensive subspecies identification of 175 nontuberculous mycobacteria species based on 7547 genomic profiles.</title>
        <authorList>
            <person name="Matsumoto Y."/>
            <person name="Kinjo T."/>
            <person name="Motooka D."/>
            <person name="Nabeya D."/>
            <person name="Jung N."/>
            <person name="Uechi K."/>
            <person name="Horii T."/>
            <person name="Iida T."/>
            <person name="Fujita J."/>
            <person name="Nakamura S."/>
        </authorList>
    </citation>
    <scope>NUCLEOTIDE SEQUENCE [LARGE SCALE GENOMIC DNA]</scope>
    <source>
        <strain evidence="2 3">JCM 12404</strain>
    </source>
</reference>
<gene>
    <name evidence="2" type="primary">rsfB_4</name>
    <name evidence="2" type="ORF">MCOO_32780</name>
</gene>
<dbReference type="SUPFAM" id="SSF52091">
    <property type="entry name" value="SpoIIaa-like"/>
    <property type="match status" value="1"/>
</dbReference>
<dbReference type="Proteomes" id="UP000465866">
    <property type="component" value="Chromosome"/>
</dbReference>
<name>A0A7I7KZG1_9MYCO</name>
<proteinExistence type="predicted"/>
<protein>
    <submittedName>
        <fullName evidence="2">Anti-sigma factor antagonist</fullName>
    </submittedName>
</protein>
<accession>A0A7I7KZG1</accession>
<dbReference type="EMBL" id="AP022569">
    <property type="protein sequence ID" value="BBX47263.1"/>
    <property type="molecule type" value="Genomic_DNA"/>
</dbReference>
<sequence>MAQREHAHNGLMVVEQDAGVAVVLSAAGTIDMVTAPQFQVHVDSVLSREPSALIIDLSRVEFLGSAGIGVLINVHNNAGDMAYAVAADGPATSRPLHLLGIGDLIHIYPSVADAIRELGLAAGETG</sequence>
<dbReference type="GO" id="GO:0043856">
    <property type="term" value="F:anti-sigma factor antagonist activity"/>
    <property type="evidence" value="ECO:0007669"/>
    <property type="project" value="TreeGrafter"/>
</dbReference>
<keyword evidence="3" id="KW-1185">Reference proteome</keyword>
<feature type="domain" description="STAS" evidence="1">
    <location>
        <begin position="22"/>
        <end position="118"/>
    </location>
</feature>
<evidence type="ECO:0000259" key="1">
    <source>
        <dbReference type="PROSITE" id="PS50801"/>
    </source>
</evidence>
<dbReference type="AlphaFoldDB" id="A0A7I7KZG1"/>
<dbReference type="Gene3D" id="3.30.750.24">
    <property type="entry name" value="STAS domain"/>
    <property type="match status" value="1"/>
</dbReference>
<organism evidence="2 3">
    <name type="scientific">Mycobacterium cookii</name>
    <dbReference type="NCBI Taxonomy" id="1775"/>
    <lineage>
        <taxon>Bacteria</taxon>
        <taxon>Bacillati</taxon>
        <taxon>Actinomycetota</taxon>
        <taxon>Actinomycetes</taxon>
        <taxon>Mycobacteriales</taxon>
        <taxon>Mycobacteriaceae</taxon>
        <taxon>Mycobacterium</taxon>
    </lineage>
</organism>
<dbReference type="PANTHER" id="PTHR33495:SF13">
    <property type="entry name" value="ANTI-SIGMA-F FACTOR ANTAGONIST RSFB"/>
    <property type="match status" value="1"/>
</dbReference>
<dbReference type="Pfam" id="PF01740">
    <property type="entry name" value="STAS"/>
    <property type="match status" value="1"/>
</dbReference>
<dbReference type="InterPro" id="IPR002645">
    <property type="entry name" value="STAS_dom"/>
</dbReference>
<evidence type="ECO:0000313" key="3">
    <source>
        <dbReference type="Proteomes" id="UP000465866"/>
    </source>
</evidence>
<dbReference type="CDD" id="cd07043">
    <property type="entry name" value="STAS_anti-anti-sigma_factors"/>
    <property type="match status" value="1"/>
</dbReference>
<dbReference type="InterPro" id="IPR036513">
    <property type="entry name" value="STAS_dom_sf"/>
</dbReference>
<dbReference type="PROSITE" id="PS50801">
    <property type="entry name" value="STAS"/>
    <property type="match status" value="1"/>
</dbReference>
<dbReference type="RefSeq" id="WP_232064618.1">
    <property type="nucleotide sequence ID" value="NZ_AP022569.1"/>
</dbReference>
<evidence type="ECO:0000313" key="2">
    <source>
        <dbReference type="EMBL" id="BBX47263.1"/>
    </source>
</evidence>